<keyword evidence="2" id="KW-1185">Reference proteome</keyword>
<organism evidence="1 2">
    <name type="scientific">Dyadobacter jejuensis</name>
    <dbReference type="NCBI Taxonomy" id="1082580"/>
    <lineage>
        <taxon>Bacteria</taxon>
        <taxon>Pseudomonadati</taxon>
        <taxon>Bacteroidota</taxon>
        <taxon>Cytophagia</taxon>
        <taxon>Cytophagales</taxon>
        <taxon>Spirosomataceae</taxon>
        <taxon>Dyadobacter</taxon>
    </lineage>
</organism>
<gene>
    <name evidence="1" type="ORF">CLV98_1464</name>
</gene>
<accession>A0A315ZVE7</accession>
<dbReference type="AlphaFoldDB" id="A0A315ZVE7"/>
<comment type="caution">
    <text evidence="1">The sequence shown here is derived from an EMBL/GenBank/DDBJ whole genome shotgun (WGS) entry which is preliminary data.</text>
</comment>
<sequence>MAYFSSLQNFIDTITTRFNKPRRSLNNEGLLKQDIVEALSDVGKYADDVREECQSLNTSLITRSLSITATIYLDGISGDDSRTGTSNDTNSATGRVKTLQRVAQLHNFKTPELTIILVGALTTSIEVTLEIPVVNIIVSAPLNFSKRTVTNSGIIVGEGTNSISFRSTEVNIRINSPVTVEGHTGSSGNGNQSYYQFAQGALKLLPNAELGNPYRYALLNIAGSNTITLGNNTVWAVPGSTGTNSYSWNTLARYRRSAINGGAVILGTNAIETLMQGDRCLIRSYTPSNSTDVNVSDGELVADTNYLYRKSGSTIKKIAWSSF</sequence>
<dbReference type="OrthoDB" id="963569at2"/>
<name>A0A315ZVE7_9BACT</name>
<reference evidence="1 2" key="1">
    <citation type="submission" date="2018-03" db="EMBL/GenBank/DDBJ databases">
        <title>Genomic Encyclopedia of Archaeal and Bacterial Type Strains, Phase II (KMG-II): from individual species to whole genera.</title>
        <authorList>
            <person name="Goeker M."/>
        </authorList>
    </citation>
    <scope>NUCLEOTIDE SEQUENCE [LARGE SCALE GENOMIC DNA]</scope>
    <source>
        <strain evidence="1 2">DSM 100346</strain>
    </source>
</reference>
<evidence type="ECO:0000313" key="2">
    <source>
        <dbReference type="Proteomes" id="UP000245880"/>
    </source>
</evidence>
<dbReference type="RefSeq" id="WP_109678488.1">
    <property type="nucleotide sequence ID" value="NZ_QGDT01000046.1"/>
</dbReference>
<evidence type="ECO:0000313" key="1">
    <source>
        <dbReference type="EMBL" id="PWJ49591.1"/>
    </source>
</evidence>
<dbReference type="Proteomes" id="UP000245880">
    <property type="component" value="Unassembled WGS sequence"/>
</dbReference>
<protein>
    <submittedName>
        <fullName evidence="1">Uncharacterized protein</fullName>
    </submittedName>
</protein>
<dbReference type="EMBL" id="QGDT01000046">
    <property type="protein sequence ID" value="PWJ49591.1"/>
    <property type="molecule type" value="Genomic_DNA"/>
</dbReference>
<proteinExistence type="predicted"/>